<dbReference type="RefSeq" id="WP_344708257.1">
    <property type="nucleotide sequence ID" value="NZ_BAAAZD010000001.1"/>
</dbReference>
<accession>A0ABP7REK7</accession>
<feature type="compositionally biased region" description="Basic residues" evidence="1">
    <location>
        <begin position="33"/>
        <end position="46"/>
    </location>
</feature>
<organism evidence="3 4">
    <name type="scientific">Sphingomonas humi</name>
    <dbReference type="NCBI Taxonomy" id="335630"/>
    <lineage>
        <taxon>Bacteria</taxon>
        <taxon>Pseudomonadati</taxon>
        <taxon>Pseudomonadota</taxon>
        <taxon>Alphaproteobacteria</taxon>
        <taxon>Sphingomonadales</taxon>
        <taxon>Sphingomonadaceae</taxon>
        <taxon>Sphingomonas</taxon>
    </lineage>
</organism>
<dbReference type="InterPro" id="IPR018968">
    <property type="entry name" value="Phasin"/>
</dbReference>
<sequence length="238" mass="25391">MTDNVNDETFTAAAETAEPVEASVVEAVKKVNARRVKTERKPRARKAAGTTNAPRGRKAAAAATQDVSADTAAAFQPKENVMNFDPTSFTSFQPFANLPGADRFQTLFADAGSRGQEVIEKGRKTAEDFAELTRANVDAAVEAGKIAASGAKTVGEDALQRVRQGLEQNVAEFKTLAQASSPTEFFQLQSEIAKQNFDRMVASLSQLTEASVKLAGEAIQPLSNRAALNAEKLNELTA</sequence>
<gene>
    <name evidence="3" type="ORF">GCM10022211_01580</name>
</gene>
<dbReference type="NCBIfam" id="TIGR01841">
    <property type="entry name" value="phasin"/>
    <property type="match status" value="1"/>
</dbReference>
<keyword evidence="4" id="KW-1185">Reference proteome</keyword>
<reference evidence="4" key="1">
    <citation type="journal article" date="2019" name="Int. J. Syst. Evol. Microbiol.">
        <title>The Global Catalogue of Microorganisms (GCM) 10K type strain sequencing project: providing services to taxonomists for standard genome sequencing and annotation.</title>
        <authorList>
            <consortium name="The Broad Institute Genomics Platform"/>
            <consortium name="The Broad Institute Genome Sequencing Center for Infectious Disease"/>
            <person name="Wu L."/>
            <person name="Ma J."/>
        </authorList>
    </citation>
    <scope>NUCLEOTIDE SEQUENCE [LARGE SCALE GENOMIC DNA]</scope>
    <source>
        <strain evidence="4">JCM 16603</strain>
    </source>
</reference>
<feature type="domain" description="Phasin" evidence="2">
    <location>
        <begin position="127"/>
        <end position="225"/>
    </location>
</feature>
<evidence type="ECO:0000313" key="3">
    <source>
        <dbReference type="EMBL" id="GAA3996373.1"/>
    </source>
</evidence>
<evidence type="ECO:0000313" key="4">
    <source>
        <dbReference type="Proteomes" id="UP001501310"/>
    </source>
</evidence>
<protein>
    <recommendedName>
        <fullName evidence="2">Phasin domain-containing protein</fullName>
    </recommendedName>
</protein>
<dbReference type="Pfam" id="PF09361">
    <property type="entry name" value="Phasin_2"/>
    <property type="match status" value="1"/>
</dbReference>
<evidence type="ECO:0000259" key="2">
    <source>
        <dbReference type="Pfam" id="PF09361"/>
    </source>
</evidence>
<dbReference type="EMBL" id="BAAAZD010000001">
    <property type="protein sequence ID" value="GAA3996373.1"/>
    <property type="molecule type" value="Genomic_DNA"/>
</dbReference>
<evidence type="ECO:0000256" key="1">
    <source>
        <dbReference type="SAM" id="MobiDB-lite"/>
    </source>
</evidence>
<dbReference type="Proteomes" id="UP001501310">
    <property type="component" value="Unassembled WGS sequence"/>
</dbReference>
<dbReference type="InterPro" id="IPR010127">
    <property type="entry name" value="Phasin_subfam-1"/>
</dbReference>
<proteinExistence type="predicted"/>
<feature type="region of interest" description="Disordered" evidence="1">
    <location>
        <begin position="33"/>
        <end position="65"/>
    </location>
</feature>
<name>A0ABP7REK7_9SPHN</name>
<comment type="caution">
    <text evidence="3">The sequence shown here is derived from an EMBL/GenBank/DDBJ whole genome shotgun (WGS) entry which is preliminary data.</text>
</comment>